<accession>A0AAD3CGZ3</accession>
<dbReference type="GO" id="GO:0032977">
    <property type="term" value="F:membrane insertase activity"/>
    <property type="evidence" value="ECO:0007669"/>
    <property type="project" value="InterPro"/>
</dbReference>
<keyword evidence="10" id="KW-1185">Reference proteome</keyword>
<name>A0AAD3CGZ3_9STRA</name>
<gene>
    <name evidence="9" type="ORF">CTEN210_01933</name>
</gene>
<evidence type="ECO:0000256" key="7">
    <source>
        <dbReference type="SAM" id="SignalP"/>
    </source>
</evidence>
<feature type="chain" id="PRO_5042081595" description="Membrane insertase YidC/Oxa/ALB C-terminal domain-containing protein" evidence="7">
    <location>
        <begin position="20"/>
        <end position="443"/>
    </location>
</feature>
<keyword evidence="2 5" id="KW-0812">Transmembrane</keyword>
<dbReference type="InterPro" id="IPR047196">
    <property type="entry name" value="YidC_ALB_C"/>
</dbReference>
<organism evidence="9 10">
    <name type="scientific">Chaetoceros tenuissimus</name>
    <dbReference type="NCBI Taxonomy" id="426638"/>
    <lineage>
        <taxon>Eukaryota</taxon>
        <taxon>Sar</taxon>
        <taxon>Stramenopiles</taxon>
        <taxon>Ochrophyta</taxon>
        <taxon>Bacillariophyta</taxon>
        <taxon>Coscinodiscophyceae</taxon>
        <taxon>Chaetocerotophycidae</taxon>
        <taxon>Chaetocerotales</taxon>
        <taxon>Chaetocerotaceae</taxon>
        <taxon>Chaetoceros</taxon>
    </lineage>
</organism>
<dbReference type="CDD" id="cd20070">
    <property type="entry name" value="5TM_YidC_Alb3"/>
    <property type="match status" value="1"/>
</dbReference>
<dbReference type="GO" id="GO:0016020">
    <property type="term" value="C:membrane"/>
    <property type="evidence" value="ECO:0007669"/>
    <property type="project" value="UniProtKB-SubCell"/>
</dbReference>
<feature type="region of interest" description="Disordered" evidence="6">
    <location>
        <begin position="424"/>
        <end position="443"/>
    </location>
</feature>
<feature type="domain" description="Membrane insertase YidC/Oxa/ALB C-terminal" evidence="8">
    <location>
        <begin position="122"/>
        <end position="342"/>
    </location>
</feature>
<reference evidence="9 10" key="1">
    <citation type="journal article" date="2021" name="Sci. Rep.">
        <title>The genome of the diatom Chaetoceros tenuissimus carries an ancient integrated fragment of an extant virus.</title>
        <authorList>
            <person name="Hongo Y."/>
            <person name="Kimura K."/>
            <person name="Takaki Y."/>
            <person name="Yoshida Y."/>
            <person name="Baba S."/>
            <person name="Kobayashi G."/>
            <person name="Nagasaki K."/>
            <person name="Hano T."/>
            <person name="Tomaru Y."/>
        </authorList>
    </citation>
    <scope>NUCLEOTIDE SEQUENCE [LARGE SCALE GENOMIC DNA]</scope>
    <source>
        <strain evidence="9 10">NIES-3715</strain>
    </source>
</reference>
<keyword evidence="4" id="KW-0472">Membrane</keyword>
<dbReference type="Proteomes" id="UP001054902">
    <property type="component" value="Unassembled WGS sequence"/>
</dbReference>
<sequence length="443" mass="49311">MKTSSTLVLISALASTSDAFNIQSRSVSHRTHTASKLNLVPETLSQVHDAHSVLQDVDFNTLSDILSSSSHILSDASAAAAEASNQDSGWWDSYLNLYKSSLLFVHNAIDQPLKNSGWDQTWGIAIATFTAIVRTALLPLSVQQTKSAEYIKALKPYQDELKEKFKDNKDMLNRATAKLFEDANANPLAGCLISILQLPILIGLYRSITLLAKDGQLQEPFLWIPSLEGPVSAANDYRGMEWLTQGWFDGHPALGWETTLAFMVMPIVLVLGQSLTMNVLTPEIDTEKMSDEEREQTEKTQGVLKFLPLLIGYFSLQVPAGLTIYWFTSNLYSLAQSLIIRKYYEANPPEIDLPDYWDALDDVANMTPEEQRKAAEAGMAVGPKWQDILDEAKFHYVVERKPLRAESEAWKRVNENTEIPAPMSAWVGGNVKSSEKNPETVNA</sequence>
<evidence type="ECO:0000313" key="10">
    <source>
        <dbReference type="Proteomes" id="UP001054902"/>
    </source>
</evidence>
<comment type="caution">
    <text evidence="9">The sequence shown here is derived from an EMBL/GenBank/DDBJ whole genome shotgun (WGS) entry which is preliminary data.</text>
</comment>
<dbReference type="InterPro" id="IPR001708">
    <property type="entry name" value="YidC/ALB3/OXA1/COX18"/>
</dbReference>
<evidence type="ECO:0000256" key="2">
    <source>
        <dbReference type="ARBA" id="ARBA00022692"/>
    </source>
</evidence>
<dbReference type="PANTHER" id="PTHR12428:SF14">
    <property type="entry name" value="ALBINO3-LIKE PROTEIN 1, CHLOROPLASTIC"/>
    <property type="match status" value="1"/>
</dbReference>
<evidence type="ECO:0000259" key="8">
    <source>
        <dbReference type="Pfam" id="PF02096"/>
    </source>
</evidence>
<evidence type="ECO:0000256" key="3">
    <source>
        <dbReference type="ARBA" id="ARBA00022989"/>
    </source>
</evidence>
<keyword evidence="3" id="KW-1133">Transmembrane helix</keyword>
<dbReference type="PANTHER" id="PTHR12428">
    <property type="entry name" value="OXA1"/>
    <property type="match status" value="1"/>
</dbReference>
<evidence type="ECO:0000256" key="5">
    <source>
        <dbReference type="RuleBase" id="RU003945"/>
    </source>
</evidence>
<proteinExistence type="inferred from homology"/>
<evidence type="ECO:0000256" key="4">
    <source>
        <dbReference type="ARBA" id="ARBA00023136"/>
    </source>
</evidence>
<keyword evidence="7" id="KW-0732">Signal</keyword>
<evidence type="ECO:0000313" key="9">
    <source>
        <dbReference type="EMBL" id="GFH45459.1"/>
    </source>
</evidence>
<evidence type="ECO:0000256" key="1">
    <source>
        <dbReference type="ARBA" id="ARBA00004141"/>
    </source>
</evidence>
<comment type="subcellular location">
    <subcellularLocation>
        <location evidence="1 5">Membrane</location>
        <topology evidence="1 5">Multi-pass membrane protein</topology>
    </subcellularLocation>
</comment>
<dbReference type="Pfam" id="PF02096">
    <property type="entry name" value="60KD_IMP"/>
    <property type="match status" value="1"/>
</dbReference>
<dbReference type="InterPro" id="IPR028055">
    <property type="entry name" value="YidC/Oxa/ALB_C"/>
</dbReference>
<feature type="signal peptide" evidence="7">
    <location>
        <begin position="1"/>
        <end position="19"/>
    </location>
</feature>
<feature type="compositionally biased region" description="Basic and acidic residues" evidence="6">
    <location>
        <begin position="433"/>
        <end position="443"/>
    </location>
</feature>
<comment type="similarity">
    <text evidence="5">Belongs to the OXA1/ALB3/YidC family.</text>
</comment>
<dbReference type="AlphaFoldDB" id="A0AAD3CGZ3"/>
<dbReference type="NCBIfam" id="TIGR03592">
    <property type="entry name" value="yidC_oxa1_cterm"/>
    <property type="match status" value="1"/>
</dbReference>
<dbReference type="EMBL" id="BLLK01000020">
    <property type="protein sequence ID" value="GFH45459.1"/>
    <property type="molecule type" value="Genomic_DNA"/>
</dbReference>
<protein>
    <recommendedName>
        <fullName evidence="8">Membrane insertase YidC/Oxa/ALB C-terminal domain-containing protein</fullName>
    </recommendedName>
</protein>
<evidence type="ECO:0000256" key="6">
    <source>
        <dbReference type="SAM" id="MobiDB-lite"/>
    </source>
</evidence>
<dbReference type="GO" id="GO:0051205">
    <property type="term" value="P:protein insertion into membrane"/>
    <property type="evidence" value="ECO:0007669"/>
    <property type="project" value="TreeGrafter"/>
</dbReference>